<proteinExistence type="predicted"/>
<evidence type="ECO:0000256" key="1">
    <source>
        <dbReference type="SAM" id="SignalP"/>
    </source>
</evidence>
<sequence>MLFTPILGTALAALAPVFFLSLPLDTPSSALVMPRNINATLVPASCVSACAPALSAQTTCGSNTTGLCTNANGASFAQCIDCAVGTDPSTLAQSAGEGVLSDHTSKCAIASLPISSLTLSLASPTGSATPAPVVDQTNGGPRSPTIQHPLALLVGAGVLGGWSALEM</sequence>
<gene>
    <name evidence="2" type="ORF">DFH08DRAFT_976394</name>
</gene>
<evidence type="ECO:0000313" key="2">
    <source>
        <dbReference type="EMBL" id="KAJ7305466.1"/>
    </source>
</evidence>
<dbReference type="EMBL" id="JARIHO010000097">
    <property type="protein sequence ID" value="KAJ7305466.1"/>
    <property type="molecule type" value="Genomic_DNA"/>
</dbReference>
<dbReference type="Proteomes" id="UP001218218">
    <property type="component" value="Unassembled WGS sequence"/>
</dbReference>
<evidence type="ECO:0000313" key="3">
    <source>
        <dbReference type="Proteomes" id="UP001218218"/>
    </source>
</evidence>
<name>A0AAD6Z3D4_9AGAR</name>
<comment type="caution">
    <text evidence="2">The sequence shown here is derived from an EMBL/GenBank/DDBJ whole genome shotgun (WGS) entry which is preliminary data.</text>
</comment>
<keyword evidence="3" id="KW-1185">Reference proteome</keyword>
<feature type="signal peptide" evidence="1">
    <location>
        <begin position="1"/>
        <end position="30"/>
    </location>
</feature>
<dbReference type="AlphaFoldDB" id="A0AAD6Z3D4"/>
<protein>
    <submittedName>
        <fullName evidence="2">Uncharacterized protein</fullName>
    </submittedName>
</protein>
<organism evidence="2 3">
    <name type="scientific">Mycena albidolilacea</name>
    <dbReference type="NCBI Taxonomy" id="1033008"/>
    <lineage>
        <taxon>Eukaryota</taxon>
        <taxon>Fungi</taxon>
        <taxon>Dikarya</taxon>
        <taxon>Basidiomycota</taxon>
        <taxon>Agaricomycotina</taxon>
        <taxon>Agaricomycetes</taxon>
        <taxon>Agaricomycetidae</taxon>
        <taxon>Agaricales</taxon>
        <taxon>Marasmiineae</taxon>
        <taxon>Mycenaceae</taxon>
        <taxon>Mycena</taxon>
    </lineage>
</organism>
<accession>A0AAD6Z3D4</accession>
<reference evidence="2" key="1">
    <citation type="submission" date="2023-03" db="EMBL/GenBank/DDBJ databases">
        <title>Massive genome expansion in bonnet fungi (Mycena s.s.) driven by repeated elements and novel gene families across ecological guilds.</title>
        <authorList>
            <consortium name="Lawrence Berkeley National Laboratory"/>
            <person name="Harder C.B."/>
            <person name="Miyauchi S."/>
            <person name="Viragh M."/>
            <person name="Kuo A."/>
            <person name="Thoen E."/>
            <person name="Andreopoulos B."/>
            <person name="Lu D."/>
            <person name="Skrede I."/>
            <person name="Drula E."/>
            <person name="Henrissat B."/>
            <person name="Morin E."/>
            <person name="Kohler A."/>
            <person name="Barry K."/>
            <person name="LaButti K."/>
            <person name="Morin E."/>
            <person name="Salamov A."/>
            <person name="Lipzen A."/>
            <person name="Mereny Z."/>
            <person name="Hegedus B."/>
            <person name="Baldrian P."/>
            <person name="Stursova M."/>
            <person name="Weitz H."/>
            <person name="Taylor A."/>
            <person name="Grigoriev I.V."/>
            <person name="Nagy L.G."/>
            <person name="Martin F."/>
            <person name="Kauserud H."/>
        </authorList>
    </citation>
    <scope>NUCLEOTIDE SEQUENCE</scope>
    <source>
        <strain evidence="2">CBHHK002</strain>
    </source>
</reference>
<keyword evidence="1" id="KW-0732">Signal</keyword>
<feature type="chain" id="PRO_5042191331" evidence="1">
    <location>
        <begin position="31"/>
        <end position="167"/>
    </location>
</feature>